<keyword evidence="2" id="KW-1133">Transmembrane helix</keyword>
<dbReference type="EMBL" id="CAJNOT010001044">
    <property type="protein sequence ID" value="CAF1134413.1"/>
    <property type="molecule type" value="Genomic_DNA"/>
</dbReference>
<reference evidence="4" key="1">
    <citation type="submission" date="2021-02" db="EMBL/GenBank/DDBJ databases">
        <authorList>
            <person name="Nowell W R."/>
        </authorList>
    </citation>
    <scope>NUCLEOTIDE SEQUENCE</scope>
</reference>
<gene>
    <name evidence="4" type="ORF">ZHD862_LOCUS19311</name>
</gene>
<accession>A0A814RIN4</accession>
<keyword evidence="2" id="KW-0472">Membrane</keyword>
<evidence type="ECO:0000256" key="2">
    <source>
        <dbReference type="SAM" id="Phobius"/>
    </source>
</evidence>
<name>A0A814RIN4_9BILA</name>
<dbReference type="Pfam" id="PF01145">
    <property type="entry name" value="Band_7"/>
    <property type="match status" value="1"/>
</dbReference>
<evidence type="ECO:0000256" key="1">
    <source>
        <dbReference type="SAM" id="Coils"/>
    </source>
</evidence>
<feature type="domain" description="Band 7" evidence="3">
    <location>
        <begin position="55"/>
        <end position="241"/>
    </location>
</feature>
<comment type="caution">
    <text evidence="4">The sequence shown here is derived from an EMBL/GenBank/DDBJ whole genome shotgun (WGS) entry which is preliminary data.</text>
</comment>
<organism evidence="4 5">
    <name type="scientific">Rotaria sordida</name>
    <dbReference type="NCBI Taxonomy" id="392033"/>
    <lineage>
        <taxon>Eukaryota</taxon>
        <taxon>Metazoa</taxon>
        <taxon>Spiralia</taxon>
        <taxon>Gnathifera</taxon>
        <taxon>Rotifera</taxon>
        <taxon>Eurotatoria</taxon>
        <taxon>Bdelloidea</taxon>
        <taxon>Philodinida</taxon>
        <taxon>Philodinidae</taxon>
        <taxon>Rotaria</taxon>
    </lineage>
</organism>
<keyword evidence="2" id="KW-0812">Transmembrane</keyword>
<keyword evidence="1" id="KW-0175">Coiled coil</keyword>
<proteinExistence type="predicted"/>
<feature type="transmembrane region" description="Helical" evidence="2">
    <location>
        <begin position="12"/>
        <end position="37"/>
    </location>
</feature>
<feature type="coiled-coil region" evidence="1">
    <location>
        <begin position="226"/>
        <end position="253"/>
    </location>
</feature>
<protein>
    <recommendedName>
        <fullName evidence="3">Band 7 domain-containing protein</fullName>
    </recommendedName>
</protein>
<evidence type="ECO:0000313" key="5">
    <source>
        <dbReference type="Proteomes" id="UP000663864"/>
    </source>
</evidence>
<dbReference type="Proteomes" id="UP000663864">
    <property type="component" value="Unassembled WGS sequence"/>
</dbReference>
<dbReference type="AlphaFoldDB" id="A0A814RIN4"/>
<evidence type="ECO:0000313" key="4">
    <source>
        <dbReference type="EMBL" id="CAF1134413.1"/>
    </source>
</evidence>
<dbReference type="InterPro" id="IPR001107">
    <property type="entry name" value="Band_7"/>
</dbReference>
<evidence type="ECO:0000259" key="3">
    <source>
        <dbReference type="Pfam" id="PF01145"/>
    </source>
</evidence>
<sequence>MAGGSGISVRWISPIITASVIVMSILITLLIHSFSYIDFYEFGFLRRRSTGRVNLDRIYESGRYFLGPDLTFKIFKASGHHVNLNNTPVFTTDNLQVHLKISYQYFLIKEDLPLLHAAYDIKYEPIITLNAKEAIISTCSRFDTDEFINNRNKIWREIYFGVKSHLGGSCCIPKCKKNCPKCPIHEQCISDCKPREKGCNKEEKGLFVELRYLQLHDIDVPDRVMERRLLSLVRDLEKEKEESLNQEALIKKQTDILVYQFRNNATQTIAFSEAQSKLKRDQAKADAHKSTELARINGLASMCSRLGFTQAKDINSLEYLQTLKDSKDNITYSIDFSHAILQNSKLT</sequence>